<sequence>MGDSIGFRNLTKYTMANLLISLDLETEQFQEAPKPDCCGSDMCLCHLLVVRGCLSVGAFHENDGRLEIWVMKESWIKELSIGSCMPPTLIDKTAATSVIQDCETFKEFTFPEKPARWFKIIIHLGTLNWLEN</sequence>
<evidence type="ECO:0000313" key="2">
    <source>
        <dbReference type="Proteomes" id="UP001472677"/>
    </source>
</evidence>
<protein>
    <recommendedName>
        <fullName evidence="3">F-box associated domain-containing protein</fullName>
    </recommendedName>
</protein>
<dbReference type="Proteomes" id="UP001472677">
    <property type="component" value="Unassembled WGS sequence"/>
</dbReference>
<reference evidence="1 2" key="1">
    <citation type="journal article" date="2024" name="G3 (Bethesda)">
        <title>Genome assembly of Hibiscus sabdariffa L. provides insights into metabolisms of medicinal natural products.</title>
        <authorList>
            <person name="Kim T."/>
        </authorList>
    </citation>
    <scope>NUCLEOTIDE SEQUENCE [LARGE SCALE GENOMIC DNA]</scope>
    <source>
        <strain evidence="1">TK-2024</strain>
        <tissue evidence="1">Old leaves</tissue>
    </source>
</reference>
<accession>A0ABR2F236</accession>
<dbReference type="EMBL" id="JBBPBM010000009">
    <property type="protein sequence ID" value="KAK8569005.1"/>
    <property type="molecule type" value="Genomic_DNA"/>
</dbReference>
<evidence type="ECO:0000313" key="1">
    <source>
        <dbReference type="EMBL" id="KAK8569005.1"/>
    </source>
</evidence>
<organism evidence="1 2">
    <name type="scientific">Hibiscus sabdariffa</name>
    <name type="common">roselle</name>
    <dbReference type="NCBI Taxonomy" id="183260"/>
    <lineage>
        <taxon>Eukaryota</taxon>
        <taxon>Viridiplantae</taxon>
        <taxon>Streptophyta</taxon>
        <taxon>Embryophyta</taxon>
        <taxon>Tracheophyta</taxon>
        <taxon>Spermatophyta</taxon>
        <taxon>Magnoliopsida</taxon>
        <taxon>eudicotyledons</taxon>
        <taxon>Gunneridae</taxon>
        <taxon>Pentapetalae</taxon>
        <taxon>rosids</taxon>
        <taxon>malvids</taxon>
        <taxon>Malvales</taxon>
        <taxon>Malvaceae</taxon>
        <taxon>Malvoideae</taxon>
        <taxon>Hibiscus</taxon>
    </lineage>
</organism>
<gene>
    <name evidence="1" type="ORF">V6N12_007538</name>
</gene>
<proteinExistence type="predicted"/>
<keyword evidence="2" id="KW-1185">Reference proteome</keyword>
<evidence type="ECO:0008006" key="3">
    <source>
        <dbReference type="Google" id="ProtNLM"/>
    </source>
</evidence>
<name>A0ABR2F236_9ROSI</name>
<comment type="caution">
    <text evidence="1">The sequence shown here is derived from an EMBL/GenBank/DDBJ whole genome shotgun (WGS) entry which is preliminary data.</text>
</comment>